<evidence type="ECO:0000259" key="1">
    <source>
        <dbReference type="PROSITE" id="PS50206"/>
    </source>
</evidence>
<dbReference type="PANTHER" id="PTHR45431">
    <property type="entry name" value="RHODANESE-LIKE DOMAIN-CONTAINING PROTEIN 15, CHLOROPLASTIC"/>
    <property type="match status" value="1"/>
</dbReference>
<evidence type="ECO:0000313" key="3">
    <source>
        <dbReference type="Proteomes" id="UP001595773"/>
    </source>
</evidence>
<dbReference type="EMBL" id="JBHSCQ010000017">
    <property type="protein sequence ID" value="MFC4266079.1"/>
    <property type="molecule type" value="Genomic_DNA"/>
</dbReference>
<comment type="caution">
    <text evidence="2">The sequence shown here is derived from an EMBL/GenBank/DDBJ whole genome shotgun (WGS) entry which is preliminary data.</text>
</comment>
<dbReference type="InterPro" id="IPR001763">
    <property type="entry name" value="Rhodanese-like_dom"/>
</dbReference>
<dbReference type="PROSITE" id="PS50206">
    <property type="entry name" value="RHODANESE_3"/>
    <property type="match status" value="1"/>
</dbReference>
<name>A0ABV8R0S0_9MICC</name>
<dbReference type="PANTHER" id="PTHR45431:SF3">
    <property type="entry name" value="RHODANESE-LIKE DOMAIN-CONTAINING PROTEIN 15, CHLOROPLASTIC"/>
    <property type="match status" value="1"/>
</dbReference>
<dbReference type="RefSeq" id="WP_230066909.1">
    <property type="nucleotide sequence ID" value="NZ_BAABLL010000008.1"/>
</dbReference>
<sequence>MSYAGDLTPAQAWEKIETGAVLVDVRTAGEWTHIGIPDISALGSDPVFIAWSFATGELNPDFLTQLGAAVGPQTPVVLLCRSGARSVAAAQAATAGGYTAFNVLEGFEGAPDTYGDRVINGWKNRHLPWK</sequence>
<dbReference type="InterPro" id="IPR052367">
    <property type="entry name" value="Thiosulfate_ST/Rhodanese-like"/>
</dbReference>
<reference evidence="3" key="1">
    <citation type="journal article" date="2019" name="Int. J. Syst. Evol. Microbiol.">
        <title>The Global Catalogue of Microorganisms (GCM) 10K type strain sequencing project: providing services to taxonomists for standard genome sequencing and annotation.</title>
        <authorList>
            <consortium name="The Broad Institute Genomics Platform"/>
            <consortium name="The Broad Institute Genome Sequencing Center for Infectious Disease"/>
            <person name="Wu L."/>
            <person name="Ma J."/>
        </authorList>
    </citation>
    <scope>NUCLEOTIDE SEQUENCE [LARGE SCALE GENOMIC DNA]</scope>
    <source>
        <strain evidence="3">CGMCC 1.10698</strain>
    </source>
</reference>
<dbReference type="Pfam" id="PF00581">
    <property type="entry name" value="Rhodanese"/>
    <property type="match status" value="1"/>
</dbReference>
<organism evidence="2 3">
    <name type="scientific">Arthrobacter cryoconiti</name>
    <dbReference type="NCBI Taxonomy" id="748907"/>
    <lineage>
        <taxon>Bacteria</taxon>
        <taxon>Bacillati</taxon>
        <taxon>Actinomycetota</taxon>
        <taxon>Actinomycetes</taxon>
        <taxon>Micrococcales</taxon>
        <taxon>Micrococcaceae</taxon>
        <taxon>Arthrobacter</taxon>
    </lineage>
</organism>
<keyword evidence="3" id="KW-1185">Reference proteome</keyword>
<gene>
    <name evidence="2" type="ORF">ACFOW9_10755</name>
</gene>
<dbReference type="SMART" id="SM00450">
    <property type="entry name" value="RHOD"/>
    <property type="match status" value="1"/>
</dbReference>
<dbReference type="SUPFAM" id="SSF52821">
    <property type="entry name" value="Rhodanese/Cell cycle control phosphatase"/>
    <property type="match status" value="1"/>
</dbReference>
<protein>
    <submittedName>
        <fullName evidence="2">Rhodanese-like domain-containing protein</fullName>
    </submittedName>
</protein>
<dbReference type="Gene3D" id="3.40.250.10">
    <property type="entry name" value="Rhodanese-like domain"/>
    <property type="match status" value="1"/>
</dbReference>
<feature type="domain" description="Rhodanese" evidence="1">
    <location>
        <begin position="16"/>
        <end position="119"/>
    </location>
</feature>
<dbReference type="InterPro" id="IPR036873">
    <property type="entry name" value="Rhodanese-like_dom_sf"/>
</dbReference>
<dbReference type="Proteomes" id="UP001595773">
    <property type="component" value="Unassembled WGS sequence"/>
</dbReference>
<proteinExistence type="predicted"/>
<evidence type="ECO:0000313" key="2">
    <source>
        <dbReference type="EMBL" id="MFC4266079.1"/>
    </source>
</evidence>
<accession>A0ABV8R0S0</accession>